<dbReference type="Proteomes" id="UP000050996">
    <property type="component" value="Unassembled WGS sequence"/>
</dbReference>
<dbReference type="EMBL" id="LJIX01000006">
    <property type="protein sequence ID" value="KQL17699.1"/>
    <property type="molecule type" value="Genomic_DNA"/>
</dbReference>
<name>A0A0Q3VFD3_9BACI</name>
<gene>
    <name evidence="1" type="ORF">AN957_03115</name>
</gene>
<proteinExistence type="predicted"/>
<comment type="caution">
    <text evidence="1">The sequence shown here is derived from an EMBL/GenBank/DDBJ whole genome shotgun (WGS) entry which is preliminary data.</text>
</comment>
<evidence type="ECO:0000313" key="1">
    <source>
        <dbReference type="EMBL" id="KQL17699.1"/>
    </source>
</evidence>
<protein>
    <recommendedName>
        <fullName evidence="3">DNA polymerase Y-family little finger domain-containing protein</fullName>
    </recommendedName>
</protein>
<accession>A0A0Q3VFD3</accession>
<dbReference type="RefSeq" id="WP_056682244.1">
    <property type="nucleotide sequence ID" value="NZ_LJIX01000006.1"/>
</dbReference>
<organism evidence="1 2">
    <name type="scientific">Cytobacillus solani</name>
    <dbReference type="NCBI Taxonomy" id="1637975"/>
    <lineage>
        <taxon>Bacteria</taxon>
        <taxon>Bacillati</taxon>
        <taxon>Bacillota</taxon>
        <taxon>Bacilli</taxon>
        <taxon>Bacillales</taxon>
        <taxon>Bacillaceae</taxon>
        <taxon>Cytobacillus</taxon>
    </lineage>
</organism>
<evidence type="ECO:0008006" key="3">
    <source>
        <dbReference type="Google" id="ProtNLM"/>
    </source>
</evidence>
<dbReference type="STRING" id="1637975.AN957_03115"/>
<dbReference type="AlphaFoldDB" id="A0A0Q3VFD3"/>
<keyword evidence="2" id="KW-1185">Reference proteome</keyword>
<evidence type="ECO:0000313" key="2">
    <source>
        <dbReference type="Proteomes" id="UP000050996"/>
    </source>
</evidence>
<dbReference type="PATRIC" id="fig|1637975.4.peg.287"/>
<reference evidence="1 2" key="1">
    <citation type="submission" date="2015-09" db="EMBL/GenBank/DDBJ databases">
        <title>Genome sequencing project for genomic taxonomy and phylogenomics of Bacillus-like bacteria.</title>
        <authorList>
            <person name="Liu B."/>
            <person name="Wang J."/>
            <person name="Zhu Y."/>
            <person name="Liu G."/>
            <person name="Chen Q."/>
            <person name="Chen Z."/>
            <person name="Lan J."/>
            <person name="Che J."/>
            <person name="Ge C."/>
            <person name="Shi H."/>
            <person name="Pan Z."/>
            <person name="Liu X."/>
        </authorList>
    </citation>
    <scope>NUCLEOTIDE SEQUENCE [LARGE SCALE GENOMIC DNA]</scope>
    <source>
        <strain evidence="1 2">FJAT-18043</strain>
    </source>
</reference>
<sequence>MKENYRGQTVRSVSLSITKLVDDYEMQLDLFDIDGWKKRELGYVVDKIRNKYGSAAILRAVSFTGAGTALHRSKLVGGQKG</sequence>